<evidence type="ECO:0000313" key="4">
    <source>
        <dbReference type="EMBL" id="WJW68097.1"/>
    </source>
</evidence>
<dbReference type="Gene3D" id="1.10.3210.10">
    <property type="entry name" value="Hypothetical protein af1432"/>
    <property type="match status" value="1"/>
</dbReference>
<dbReference type="SUPFAM" id="SSF109604">
    <property type="entry name" value="HD-domain/PDEase-like"/>
    <property type="match status" value="1"/>
</dbReference>
<dbReference type="InterPro" id="IPR003018">
    <property type="entry name" value="GAF"/>
</dbReference>
<keyword evidence="6" id="KW-1185">Reference proteome</keyword>
<dbReference type="EMBL" id="CP128400">
    <property type="protein sequence ID" value="WJW68097.1"/>
    <property type="molecule type" value="Genomic_DNA"/>
</dbReference>
<dbReference type="SMART" id="SM00065">
    <property type="entry name" value="GAF"/>
    <property type="match status" value="1"/>
</dbReference>
<protein>
    <submittedName>
        <fullName evidence="3">HD domain-containing protein</fullName>
    </submittedName>
</protein>
<evidence type="ECO:0000313" key="6">
    <source>
        <dbReference type="Proteomes" id="UP001431572"/>
    </source>
</evidence>
<proteinExistence type="predicted"/>
<evidence type="ECO:0000259" key="2">
    <source>
        <dbReference type="PROSITE" id="PS51832"/>
    </source>
</evidence>
<evidence type="ECO:0000313" key="5">
    <source>
        <dbReference type="Proteomes" id="UP000521676"/>
    </source>
</evidence>
<dbReference type="PROSITE" id="PS51832">
    <property type="entry name" value="HD_GYP"/>
    <property type="match status" value="1"/>
</dbReference>
<dbReference type="InterPro" id="IPR029016">
    <property type="entry name" value="GAF-like_dom_sf"/>
</dbReference>
<accession>A0A8T7M7R2</accession>
<dbReference type="InterPro" id="IPR006674">
    <property type="entry name" value="HD_domain"/>
</dbReference>
<dbReference type="Pfam" id="PF13487">
    <property type="entry name" value="HD_5"/>
    <property type="match status" value="1"/>
</dbReference>
<evidence type="ECO:0000259" key="1">
    <source>
        <dbReference type="PROSITE" id="PS51831"/>
    </source>
</evidence>
<name>A0A8T7M7R2_9CHLR</name>
<dbReference type="CDD" id="cd00077">
    <property type="entry name" value="HDc"/>
    <property type="match status" value="1"/>
</dbReference>
<feature type="domain" description="HD-GYP" evidence="2">
    <location>
        <begin position="183"/>
        <end position="381"/>
    </location>
</feature>
<dbReference type="PANTHER" id="PTHR43155">
    <property type="entry name" value="CYCLIC DI-GMP PHOSPHODIESTERASE PA4108-RELATED"/>
    <property type="match status" value="1"/>
</dbReference>
<dbReference type="Proteomes" id="UP001431572">
    <property type="component" value="Chromosome 2"/>
</dbReference>
<reference evidence="3 5" key="1">
    <citation type="submission" date="2020-06" db="EMBL/GenBank/DDBJ databases">
        <title>Anoxygenic phototrophic Chloroflexota member uses a Type I reaction center.</title>
        <authorList>
            <person name="Tsuji J.M."/>
            <person name="Shaw N.A."/>
            <person name="Nagashima S."/>
            <person name="Venkiteswaran J."/>
            <person name="Schiff S.L."/>
            <person name="Hanada S."/>
            <person name="Tank M."/>
            <person name="Neufeld J.D."/>
        </authorList>
    </citation>
    <scope>NUCLEOTIDE SEQUENCE [LARGE SCALE GENOMIC DNA]</scope>
    <source>
        <strain evidence="3">L227-S17</strain>
    </source>
</reference>
<dbReference type="Proteomes" id="UP000521676">
    <property type="component" value="Unassembled WGS sequence"/>
</dbReference>
<dbReference type="Pfam" id="PF01590">
    <property type="entry name" value="GAF"/>
    <property type="match status" value="1"/>
</dbReference>
<gene>
    <name evidence="3" type="ORF">HXX08_20075</name>
    <name evidence="4" type="ORF">OZ401_003698</name>
</gene>
<feature type="domain" description="HD" evidence="1">
    <location>
        <begin position="205"/>
        <end position="330"/>
    </location>
</feature>
<dbReference type="Gene3D" id="3.30.450.40">
    <property type="match status" value="1"/>
</dbReference>
<dbReference type="SMART" id="SM00471">
    <property type="entry name" value="HDc"/>
    <property type="match status" value="1"/>
</dbReference>
<dbReference type="PROSITE" id="PS51831">
    <property type="entry name" value="HD"/>
    <property type="match status" value="1"/>
</dbReference>
<dbReference type="SUPFAM" id="SSF55781">
    <property type="entry name" value="GAF domain-like"/>
    <property type="match status" value="1"/>
</dbReference>
<dbReference type="PANTHER" id="PTHR43155:SF2">
    <property type="entry name" value="CYCLIC DI-GMP PHOSPHODIESTERASE PA4108"/>
    <property type="match status" value="1"/>
</dbReference>
<dbReference type="AlphaFoldDB" id="A0A8T7M7R2"/>
<dbReference type="RefSeq" id="WP_341470001.1">
    <property type="nucleotide sequence ID" value="NZ_CP128400.1"/>
</dbReference>
<evidence type="ECO:0000313" key="3">
    <source>
        <dbReference type="EMBL" id="NWJ48160.1"/>
    </source>
</evidence>
<reference evidence="4" key="2">
    <citation type="journal article" date="2024" name="Nature">
        <title>Anoxygenic phototroph of the Chloroflexota uses a type I reaction centre.</title>
        <authorList>
            <person name="Tsuji J.M."/>
            <person name="Shaw N.A."/>
            <person name="Nagashima S."/>
            <person name="Venkiteswaran J.J."/>
            <person name="Schiff S.L."/>
            <person name="Watanabe T."/>
            <person name="Fukui M."/>
            <person name="Hanada S."/>
            <person name="Tank M."/>
            <person name="Neufeld J.D."/>
        </authorList>
    </citation>
    <scope>NUCLEOTIDE SEQUENCE</scope>
    <source>
        <strain evidence="4">L227-S17</strain>
    </source>
</reference>
<dbReference type="EMBL" id="JACATZ010000003">
    <property type="protein sequence ID" value="NWJ48160.1"/>
    <property type="molecule type" value="Genomic_DNA"/>
</dbReference>
<dbReference type="InterPro" id="IPR037522">
    <property type="entry name" value="HD_GYP_dom"/>
</dbReference>
<dbReference type="InterPro" id="IPR003607">
    <property type="entry name" value="HD/PDEase_dom"/>
</dbReference>
<organism evidence="3 5">
    <name type="scientific">Candidatus Chlorohelix allophototropha</name>
    <dbReference type="NCBI Taxonomy" id="3003348"/>
    <lineage>
        <taxon>Bacteria</taxon>
        <taxon>Bacillati</taxon>
        <taxon>Chloroflexota</taxon>
        <taxon>Chloroflexia</taxon>
        <taxon>Candidatus Chloroheliales</taxon>
        <taxon>Candidatus Chloroheliaceae</taxon>
        <taxon>Candidatus Chlorohelix</taxon>
    </lineage>
</organism>
<sequence length="403" mass="44777">MSQQDLNSGSHEAITQHSAHMDDYRALVKIACLLSSEPELDNLLNLIIDTSNSLLNADRSSLFLVDYATNELFSKIALGTSNEIRVKIGSGLAGTVAKTGEIINLRDAQNDPRQQKRIASEQAYIPHTMLTVPMRNHSGKIIGVIQTINKKTGSFNERDEEVSLAFASLAAVAIENATMRRDIELMLKSFIETMADTIDLKSPQTAGHSRRVAFYAAEIARELNLSKDNIELIRMAGLLHDYGKIGVPEVVLKKQGKLTEEEWGFMRQHVSITEGILKRLYLIGELKRLPSIAGQHHERVNGTGYPNGLLSEAIQMEAKILAVSDVYDALTVRRYYREPMTHIDALNYLRTLTGIEFEGDCVEALVRVVERVGAPQNPYEDTALQFGSTPAETLAPDLSRFLQ</sequence>